<proteinExistence type="inferred from homology"/>
<dbReference type="InterPro" id="IPR011990">
    <property type="entry name" value="TPR-like_helical_dom_sf"/>
</dbReference>
<evidence type="ECO:0000256" key="8">
    <source>
        <dbReference type="ARBA" id="ARBA00023211"/>
    </source>
</evidence>
<keyword evidence="7 10" id="KW-0802">TPR repeat</keyword>
<dbReference type="Pfam" id="PF00515">
    <property type="entry name" value="TPR_1"/>
    <property type="match status" value="1"/>
</dbReference>
<dbReference type="InterPro" id="IPR029052">
    <property type="entry name" value="Metallo-depent_PP-like"/>
</dbReference>
<dbReference type="PIRSF" id="PIRSF033096">
    <property type="entry name" value="PPPtase_5"/>
    <property type="match status" value="1"/>
</dbReference>
<keyword evidence="8" id="KW-0464">Manganese</keyword>
<feature type="active site" description="Proton donor/acceptor" evidence="9">
    <location>
        <position position="282"/>
    </location>
</feature>
<comment type="cofactor">
    <cofactor evidence="1">
        <name>Mn(2+)</name>
        <dbReference type="ChEBI" id="CHEBI:29035"/>
    </cofactor>
</comment>
<evidence type="ECO:0000256" key="5">
    <source>
        <dbReference type="ARBA" id="ARBA00022737"/>
    </source>
</evidence>
<comment type="similarity">
    <text evidence="2">Belongs to the PPP phosphatase family. PP-5 (PP-T) subfamily.</text>
</comment>
<feature type="non-terminal residue" evidence="12">
    <location>
        <position position="1"/>
    </location>
</feature>
<evidence type="ECO:0000256" key="6">
    <source>
        <dbReference type="ARBA" id="ARBA00022801"/>
    </source>
</evidence>
<organism evidence="12 13">
    <name type="scientific">Mesorhabditis spiculigera</name>
    <dbReference type="NCBI Taxonomy" id="96644"/>
    <lineage>
        <taxon>Eukaryota</taxon>
        <taxon>Metazoa</taxon>
        <taxon>Ecdysozoa</taxon>
        <taxon>Nematoda</taxon>
        <taxon>Chromadorea</taxon>
        <taxon>Rhabditida</taxon>
        <taxon>Rhabditina</taxon>
        <taxon>Rhabditomorpha</taxon>
        <taxon>Rhabditoidea</taxon>
        <taxon>Rhabditidae</taxon>
        <taxon>Mesorhabditinae</taxon>
        <taxon>Mesorhabditis</taxon>
    </lineage>
</organism>
<dbReference type="InterPro" id="IPR051134">
    <property type="entry name" value="PPP_phosphatase"/>
</dbReference>
<dbReference type="SMART" id="SM00028">
    <property type="entry name" value="TPR"/>
    <property type="match status" value="2"/>
</dbReference>
<dbReference type="InterPro" id="IPR004843">
    <property type="entry name" value="Calcineurin-like_PHP"/>
</dbReference>
<dbReference type="Proteomes" id="UP001177023">
    <property type="component" value="Unassembled WGS sequence"/>
</dbReference>
<dbReference type="AlphaFoldDB" id="A0AA36D0P2"/>
<dbReference type="InterPro" id="IPR006186">
    <property type="entry name" value="Ser/Thr-sp_prot-phosphatase"/>
</dbReference>
<keyword evidence="4" id="KW-0479">Metal-binding</keyword>
<reference evidence="12" key="1">
    <citation type="submission" date="2023-06" db="EMBL/GenBank/DDBJ databases">
        <authorList>
            <person name="Delattre M."/>
        </authorList>
    </citation>
    <scope>NUCLEOTIDE SEQUENCE</scope>
    <source>
        <strain evidence="12">AF72</strain>
    </source>
</reference>
<keyword evidence="5" id="KW-0677">Repeat</keyword>
<comment type="caution">
    <text evidence="12">The sequence shown here is derived from an EMBL/GenBank/DDBJ whole genome shotgun (WGS) entry which is preliminary data.</text>
</comment>
<dbReference type="SUPFAM" id="SSF56300">
    <property type="entry name" value="Metallo-dependent phosphatases"/>
    <property type="match status" value="1"/>
</dbReference>
<keyword evidence="13" id="KW-1185">Reference proteome</keyword>
<dbReference type="PANTHER" id="PTHR45668">
    <property type="entry name" value="SERINE/THREONINE-PROTEIN PHOSPHATASE 5-RELATED"/>
    <property type="match status" value="1"/>
</dbReference>
<evidence type="ECO:0000256" key="1">
    <source>
        <dbReference type="ARBA" id="ARBA00001936"/>
    </source>
</evidence>
<dbReference type="InterPro" id="IPR041753">
    <property type="entry name" value="PP5_C"/>
</dbReference>
<dbReference type="GO" id="GO:0046872">
    <property type="term" value="F:metal ion binding"/>
    <property type="evidence" value="ECO:0007669"/>
    <property type="project" value="UniProtKB-KW"/>
</dbReference>
<dbReference type="PRINTS" id="PR00114">
    <property type="entry name" value="STPHPHTASE"/>
</dbReference>
<dbReference type="SMART" id="SM00156">
    <property type="entry name" value="PP2Ac"/>
    <property type="match status" value="1"/>
</dbReference>
<evidence type="ECO:0000256" key="10">
    <source>
        <dbReference type="PROSITE-ProRule" id="PRU00339"/>
    </source>
</evidence>
<dbReference type="EC" id="3.1.3.16" evidence="3"/>
<dbReference type="PANTHER" id="PTHR45668:SF5">
    <property type="entry name" value="SERINE_THREONINE-PROTEIN PHOSPHATASE 5"/>
    <property type="match status" value="1"/>
</dbReference>
<feature type="repeat" description="TPR" evidence="10">
    <location>
        <begin position="76"/>
        <end position="109"/>
    </location>
</feature>
<sequence length="469" mass="53303">MTNVAEEITKALAKVPLGKTFAGRLEHAAGLYSAAINFKPSATLYTNRATANYQIGYYGKAIEDCNLALSLDKAYLKAFYRRASAYMALGKYKKALKDLETVIKTRPKDTDAAAKHTECSRIVKRQAFEAAISTDEHKVDFDVIGYESILVDAKYQGPRWEGDLTADFVTEMTNHFKKQQALHKKYAYKILFHIYEFLKTQPTLLDIKVADGDKFTICGDIHGQFYDLLNIFEINGLPSEENPYLFNGDFVDRGAFSVETIFTLFAYKLLYPNHFYLSRGNHESDTMNKMYGFEGEVKYKLSEDVASIFSRVFCHLPLCHLINEKVFVCHGGLFNQDGVTLDDIRNTDRVRQPPDEGIMCDLLWSDPQPHRGRNPSRRGLGCQFGPDISQRFCRENSLRYIVRSHELKPTGYQKQHSGWLHTIFSAPNYCGTNNQGAFLTLQAPNLTPTPPPSPRSHILMFPRLHMAPL</sequence>
<dbReference type="Gene3D" id="1.25.40.10">
    <property type="entry name" value="Tetratricopeptide repeat domain"/>
    <property type="match status" value="1"/>
</dbReference>
<dbReference type="SUPFAM" id="SSF48452">
    <property type="entry name" value="TPR-like"/>
    <property type="match status" value="1"/>
</dbReference>
<accession>A0AA36D0P2</accession>
<name>A0AA36D0P2_9BILA</name>
<evidence type="ECO:0000256" key="2">
    <source>
        <dbReference type="ARBA" id="ARBA00008786"/>
    </source>
</evidence>
<dbReference type="InterPro" id="IPR013235">
    <property type="entry name" value="PPP_dom"/>
</dbReference>
<dbReference type="Pfam" id="PF00149">
    <property type="entry name" value="Metallophos"/>
    <property type="match status" value="1"/>
</dbReference>
<dbReference type="GO" id="GO:0004722">
    <property type="term" value="F:protein serine/threonine phosphatase activity"/>
    <property type="evidence" value="ECO:0007669"/>
    <property type="project" value="UniProtKB-EC"/>
</dbReference>
<evidence type="ECO:0000256" key="7">
    <source>
        <dbReference type="ARBA" id="ARBA00022803"/>
    </source>
</evidence>
<keyword evidence="6" id="KW-0378">Hydrolase</keyword>
<evidence type="ECO:0000256" key="4">
    <source>
        <dbReference type="ARBA" id="ARBA00022723"/>
    </source>
</evidence>
<evidence type="ECO:0000256" key="3">
    <source>
        <dbReference type="ARBA" id="ARBA00013081"/>
    </source>
</evidence>
<protein>
    <recommendedName>
        <fullName evidence="3">protein-serine/threonine phosphatase</fullName>
        <ecNumber evidence="3">3.1.3.16</ecNumber>
    </recommendedName>
</protein>
<dbReference type="Pfam" id="PF13181">
    <property type="entry name" value="TPR_8"/>
    <property type="match status" value="1"/>
</dbReference>
<dbReference type="PROSITE" id="PS50005">
    <property type="entry name" value="TPR"/>
    <property type="match status" value="1"/>
</dbReference>
<evidence type="ECO:0000313" key="12">
    <source>
        <dbReference type="EMBL" id="CAJ0578835.1"/>
    </source>
</evidence>
<evidence type="ECO:0000256" key="9">
    <source>
        <dbReference type="PIRSR" id="PIRSR033096-1"/>
    </source>
</evidence>
<evidence type="ECO:0000259" key="11">
    <source>
        <dbReference type="SMART" id="SM00156"/>
    </source>
</evidence>
<feature type="domain" description="Serine/threonine specific protein phosphatases" evidence="11">
    <location>
        <begin position="182"/>
        <end position="450"/>
    </location>
</feature>
<dbReference type="CDD" id="cd07417">
    <property type="entry name" value="MPP_PP5_C"/>
    <property type="match status" value="1"/>
</dbReference>
<gene>
    <name evidence="12" type="ORF">MSPICULIGERA_LOCUS17075</name>
</gene>
<dbReference type="Pfam" id="PF08321">
    <property type="entry name" value="PPP5"/>
    <property type="match status" value="1"/>
</dbReference>
<dbReference type="InterPro" id="IPR019734">
    <property type="entry name" value="TPR_rpt"/>
</dbReference>
<dbReference type="EMBL" id="CATQJA010002654">
    <property type="protein sequence ID" value="CAJ0578835.1"/>
    <property type="molecule type" value="Genomic_DNA"/>
</dbReference>
<evidence type="ECO:0000313" key="13">
    <source>
        <dbReference type="Proteomes" id="UP001177023"/>
    </source>
</evidence>
<dbReference type="Gene3D" id="3.60.21.10">
    <property type="match status" value="1"/>
</dbReference>